<evidence type="ECO:0000256" key="4">
    <source>
        <dbReference type="ARBA" id="ARBA00023136"/>
    </source>
</evidence>
<dbReference type="Proteomes" id="UP000006039">
    <property type="component" value="Unassembled WGS sequence"/>
</dbReference>
<evidence type="ECO:0008006" key="11">
    <source>
        <dbReference type="Google" id="ProtNLM"/>
    </source>
</evidence>
<feature type="transmembrane region" description="Helical" evidence="7">
    <location>
        <begin position="502"/>
        <end position="525"/>
    </location>
</feature>
<feature type="coiled-coil region" evidence="5">
    <location>
        <begin position="321"/>
        <end position="348"/>
    </location>
</feature>
<dbReference type="OrthoDB" id="268400at2759"/>
<reference evidence="8" key="3">
    <citation type="submission" date="2010-09" db="EMBL/GenBank/DDBJ databases">
        <title>Annotation of Gaeumannomyces graminis var. tritici R3-111a-1.</title>
        <authorList>
            <consortium name="The Broad Institute Genome Sequencing Platform"/>
            <person name="Ma L.-J."/>
            <person name="Dead R."/>
            <person name="Young S.K."/>
            <person name="Zeng Q."/>
            <person name="Gargeya S."/>
            <person name="Fitzgerald M."/>
            <person name="Haas B."/>
            <person name="Abouelleil A."/>
            <person name="Alvarado L."/>
            <person name="Arachchi H.M."/>
            <person name="Berlin A."/>
            <person name="Brown A."/>
            <person name="Chapman S.B."/>
            <person name="Chen Z."/>
            <person name="Dunbar C."/>
            <person name="Freedman E."/>
            <person name="Gearin G."/>
            <person name="Gellesch M."/>
            <person name="Goldberg J."/>
            <person name="Griggs A."/>
            <person name="Gujja S."/>
            <person name="Heiman D."/>
            <person name="Howarth C."/>
            <person name="Larson L."/>
            <person name="Lui A."/>
            <person name="MacDonald P.J.P."/>
            <person name="Mehta T."/>
            <person name="Montmayeur A."/>
            <person name="Murphy C."/>
            <person name="Neiman D."/>
            <person name="Pearson M."/>
            <person name="Priest M."/>
            <person name="Roberts A."/>
            <person name="Saif S."/>
            <person name="Shea T."/>
            <person name="Shenoy N."/>
            <person name="Sisk P."/>
            <person name="Stolte C."/>
            <person name="Sykes S."/>
            <person name="Yandava C."/>
            <person name="Wortman J."/>
            <person name="Nusbaum C."/>
            <person name="Birren B."/>
        </authorList>
    </citation>
    <scope>NUCLEOTIDE SEQUENCE</scope>
    <source>
        <strain evidence="8">R3-111a-1</strain>
    </source>
</reference>
<keyword evidence="10" id="KW-1185">Reference proteome</keyword>
<proteinExistence type="predicted"/>
<gene>
    <name evidence="9" type="primary">20349430</name>
    <name evidence="8" type="ORF">GGTG_08972</name>
</gene>
<keyword evidence="3 7" id="KW-1133">Transmembrane helix</keyword>
<sequence>MATRPLADMAARRPSADLASSVYLIASDGRTRSLPIPSDSPNDPLNWSRCTRIMLLVSLAVLAGVGVTQLNAPPIMRHALALEFGEDRLAGFDMATTTPDVMFGVGVIVWTPLCIGLGRRPVLLLSASILLFALAAAGLAPSLEVLIAAIGFQGLACGGVPTAGILMVIDITYIHQRPLCIAVLWSVGRGITFIILALMPTALPIETRWRSFYLIGTAVCCVALVLVFFFCPETYFLRPPVVFDGRVLVQSGSEKVRIYDLSEGQSESGKSGQSGQSGSVGQTAEQTGRDSPYYIDHSELFKDQNRGRPKTIDERRGGKDRKDLEAYLDQHKHQIETLNRDVKRKDVEAYMKSKGTPRHLTLRRAACADWRGAWMCLPQMLLCIANPLIFWVALHKGVLVLGTVVIRSQVPRALHRPPYSMSSPDVGLMDLSAALGCFAALPITYAITASTVGTLTRRNAGVRKATYYLPGFILPVLCGALANVLFGLTAVPPGGDGYVDWVHHWAFVAVAWVLAQVAFTGEAVVSTLWVTEAFPQWAAGALAAVNGLSFTFSCLLGFSAPQWLASQGHLRMNVEIAAAILVAGGMGIPLAFWGKGLRQYLPGRCAVFEGGALRPQ</sequence>
<dbReference type="EMBL" id="GL385398">
    <property type="protein sequence ID" value="EJT75134.1"/>
    <property type="molecule type" value="Genomic_DNA"/>
</dbReference>
<name>J3P632_GAET3</name>
<feature type="transmembrane region" description="Helical" evidence="7">
    <location>
        <begin position="146"/>
        <end position="169"/>
    </location>
</feature>
<evidence type="ECO:0000256" key="6">
    <source>
        <dbReference type="SAM" id="MobiDB-lite"/>
    </source>
</evidence>
<dbReference type="InterPro" id="IPR011701">
    <property type="entry name" value="MFS"/>
</dbReference>
<reference evidence="8" key="2">
    <citation type="submission" date="2010-07" db="EMBL/GenBank/DDBJ databases">
        <authorList>
            <consortium name="The Broad Institute Genome Sequencing Platform"/>
            <consortium name="Broad Institute Genome Sequencing Center for Infectious Disease"/>
            <person name="Ma L.-J."/>
            <person name="Dead R."/>
            <person name="Young S."/>
            <person name="Zeng Q."/>
            <person name="Koehrsen M."/>
            <person name="Alvarado L."/>
            <person name="Berlin A."/>
            <person name="Chapman S.B."/>
            <person name="Chen Z."/>
            <person name="Freedman E."/>
            <person name="Gellesch M."/>
            <person name="Goldberg J."/>
            <person name="Griggs A."/>
            <person name="Gujja S."/>
            <person name="Heilman E.R."/>
            <person name="Heiman D."/>
            <person name="Hepburn T."/>
            <person name="Howarth C."/>
            <person name="Jen D."/>
            <person name="Larson L."/>
            <person name="Mehta T."/>
            <person name="Neiman D."/>
            <person name="Pearson M."/>
            <person name="Roberts A."/>
            <person name="Saif S."/>
            <person name="Shea T."/>
            <person name="Shenoy N."/>
            <person name="Sisk P."/>
            <person name="Stolte C."/>
            <person name="Sykes S."/>
            <person name="Walk T."/>
            <person name="White J."/>
            <person name="Yandava C."/>
            <person name="Haas B."/>
            <person name="Nusbaum C."/>
            <person name="Birren B."/>
        </authorList>
    </citation>
    <scope>NUCLEOTIDE SEQUENCE</scope>
    <source>
        <strain evidence="8">R3-111a-1</strain>
    </source>
</reference>
<dbReference type="STRING" id="644352.J3P632"/>
<dbReference type="RefSeq" id="XP_009225078.1">
    <property type="nucleotide sequence ID" value="XM_009226814.1"/>
</dbReference>
<protein>
    <recommendedName>
        <fullName evidence="11">Major facilitator superfamily (MFS) profile domain-containing protein</fullName>
    </recommendedName>
</protein>
<evidence type="ECO:0000313" key="8">
    <source>
        <dbReference type="EMBL" id="EJT75134.1"/>
    </source>
</evidence>
<dbReference type="InterPro" id="IPR036259">
    <property type="entry name" value="MFS_trans_sf"/>
</dbReference>
<dbReference type="PANTHER" id="PTHR23502:SF164">
    <property type="entry name" value="MAJOR FACILITATOR SUPERFAMILY (MFS) PROFILE DOMAIN-CONTAINING PROTEIN"/>
    <property type="match status" value="1"/>
</dbReference>
<feature type="transmembrane region" description="Helical" evidence="7">
    <location>
        <begin position="381"/>
        <end position="406"/>
    </location>
</feature>
<comment type="subcellular location">
    <subcellularLocation>
        <location evidence="1">Membrane</location>
        <topology evidence="1">Multi-pass membrane protein</topology>
    </subcellularLocation>
</comment>
<feature type="transmembrane region" description="Helical" evidence="7">
    <location>
        <begin position="576"/>
        <end position="594"/>
    </location>
</feature>
<feature type="transmembrane region" description="Helical" evidence="7">
    <location>
        <begin position="122"/>
        <end position="140"/>
    </location>
</feature>
<evidence type="ECO:0000313" key="10">
    <source>
        <dbReference type="Proteomes" id="UP000006039"/>
    </source>
</evidence>
<reference evidence="9" key="4">
    <citation type="journal article" date="2015" name="G3 (Bethesda)">
        <title>Genome sequences of three phytopathogenic species of the Magnaporthaceae family of fungi.</title>
        <authorList>
            <person name="Okagaki L.H."/>
            <person name="Nunes C.C."/>
            <person name="Sailsbery J."/>
            <person name="Clay B."/>
            <person name="Brown D."/>
            <person name="John T."/>
            <person name="Oh Y."/>
            <person name="Young N."/>
            <person name="Fitzgerald M."/>
            <person name="Haas B.J."/>
            <person name="Zeng Q."/>
            <person name="Young S."/>
            <person name="Adiconis X."/>
            <person name="Fan L."/>
            <person name="Levin J.Z."/>
            <person name="Mitchell T.K."/>
            <person name="Okubara P.A."/>
            <person name="Farman M.L."/>
            <person name="Kohn L.M."/>
            <person name="Birren B."/>
            <person name="Ma L.-J."/>
            <person name="Dean R.A."/>
        </authorList>
    </citation>
    <scope>NUCLEOTIDE SEQUENCE</scope>
    <source>
        <strain evidence="9">R3-111a-1</strain>
    </source>
</reference>
<evidence type="ECO:0000256" key="3">
    <source>
        <dbReference type="ARBA" id="ARBA00022989"/>
    </source>
</evidence>
<feature type="transmembrane region" description="Helical" evidence="7">
    <location>
        <begin position="467"/>
        <end position="490"/>
    </location>
</feature>
<feature type="compositionally biased region" description="Low complexity" evidence="6">
    <location>
        <begin position="262"/>
        <end position="282"/>
    </location>
</feature>
<feature type="transmembrane region" description="Helical" evidence="7">
    <location>
        <begin position="211"/>
        <end position="231"/>
    </location>
</feature>
<evidence type="ECO:0000256" key="5">
    <source>
        <dbReference type="SAM" id="Coils"/>
    </source>
</evidence>
<dbReference type="HOGENOM" id="CLU_008455_13_4_1"/>
<feature type="transmembrane region" description="Helical" evidence="7">
    <location>
        <begin position="92"/>
        <end position="115"/>
    </location>
</feature>
<organism evidence="8">
    <name type="scientific">Gaeumannomyces tritici (strain R3-111a-1)</name>
    <name type="common">Wheat and barley take-all root rot fungus</name>
    <name type="synonym">Gaeumannomyces graminis var. tritici</name>
    <dbReference type="NCBI Taxonomy" id="644352"/>
    <lineage>
        <taxon>Eukaryota</taxon>
        <taxon>Fungi</taxon>
        <taxon>Dikarya</taxon>
        <taxon>Ascomycota</taxon>
        <taxon>Pezizomycotina</taxon>
        <taxon>Sordariomycetes</taxon>
        <taxon>Sordariomycetidae</taxon>
        <taxon>Magnaporthales</taxon>
        <taxon>Magnaporthaceae</taxon>
        <taxon>Gaeumannomyces</taxon>
    </lineage>
</organism>
<reference evidence="10" key="1">
    <citation type="submission" date="2010-07" db="EMBL/GenBank/DDBJ databases">
        <title>The genome sequence of Gaeumannomyces graminis var. tritici strain R3-111a-1.</title>
        <authorList>
            <consortium name="The Broad Institute Genome Sequencing Platform"/>
            <person name="Ma L.-J."/>
            <person name="Dead R."/>
            <person name="Young S."/>
            <person name="Zeng Q."/>
            <person name="Koehrsen M."/>
            <person name="Alvarado L."/>
            <person name="Berlin A."/>
            <person name="Chapman S.B."/>
            <person name="Chen Z."/>
            <person name="Freedman E."/>
            <person name="Gellesch M."/>
            <person name="Goldberg J."/>
            <person name="Griggs A."/>
            <person name="Gujja S."/>
            <person name="Heilman E.R."/>
            <person name="Heiman D."/>
            <person name="Hepburn T."/>
            <person name="Howarth C."/>
            <person name="Jen D."/>
            <person name="Larson L."/>
            <person name="Mehta T."/>
            <person name="Neiman D."/>
            <person name="Pearson M."/>
            <person name="Roberts A."/>
            <person name="Saif S."/>
            <person name="Shea T."/>
            <person name="Shenoy N."/>
            <person name="Sisk P."/>
            <person name="Stolte C."/>
            <person name="Sykes S."/>
            <person name="Walk T."/>
            <person name="White J."/>
            <person name="Yandava C."/>
            <person name="Haas B."/>
            <person name="Nusbaum C."/>
            <person name="Birren B."/>
        </authorList>
    </citation>
    <scope>NUCLEOTIDE SEQUENCE [LARGE SCALE GENOMIC DNA]</scope>
    <source>
        <strain evidence="10">R3-111a-1</strain>
    </source>
</reference>
<keyword evidence="4 7" id="KW-0472">Membrane</keyword>
<dbReference type="PANTHER" id="PTHR23502">
    <property type="entry name" value="MAJOR FACILITATOR SUPERFAMILY"/>
    <property type="match status" value="1"/>
</dbReference>
<dbReference type="Gene3D" id="1.20.1250.20">
    <property type="entry name" value="MFS general substrate transporter like domains"/>
    <property type="match status" value="1"/>
</dbReference>
<dbReference type="VEuPathDB" id="FungiDB:GGTG_08972"/>
<dbReference type="SUPFAM" id="SSF103473">
    <property type="entry name" value="MFS general substrate transporter"/>
    <property type="match status" value="1"/>
</dbReference>
<feature type="transmembrane region" description="Helical" evidence="7">
    <location>
        <begin position="181"/>
        <end position="199"/>
    </location>
</feature>
<dbReference type="eggNOG" id="KOG0255">
    <property type="taxonomic scope" value="Eukaryota"/>
</dbReference>
<keyword evidence="2 7" id="KW-0812">Transmembrane</keyword>
<evidence type="ECO:0000256" key="1">
    <source>
        <dbReference type="ARBA" id="ARBA00004141"/>
    </source>
</evidence>
<evidence type="ECO:0000256" key="2">
    <source>
        <dbReference type="ARBA" id="ARBA00022692"/>
    </source>
</evidence>
<evidence type="ECO:0000256" key="7">
    <source>
        <dbReference type="SAM" id="Phobius"/>
    </source>
</evidence>
<evidence type="ECO:0000313" key="9">
    <source>
        <dbReference type="EnsemblFungi" id="EJT75134"/>
    </source>
</evidence>
<dbReference type="GO" id="GO:0022857">
    <property type="term" value="F:transmembrane transporter activity"/>
    <property type="evidence" value="ECO:0007669"/>
    <property type="project" value="InterPro"/>
</dbReference>
<dbReference type="GO" id="GO:0005886">
    <property type="term" value="C:plasma membrane"/>
    <property type="evidence" value="ECO:0007669"/>
    <property type="project" value="TreeGrafter"/>
</dbReference>
<reference evidence="9" key="5">
    <citation type="submission" date="2018-04" db="UniProtKB">
        <authorList>
            <consortium name="EnsemblFungi"/>
        </authorList>
    </citation>
    <scope>IDENTIFICATION</scope>
    <source>
        <strain evidence="9">R3-111a-1</strain>
    </source>
</reference>
<feature type="region of interest" description="Disordered" evidence="6">
    <location>
        <begin position="262"/>
        <end position="290"/>
    </location>
</feature>
<feature type="transmembrane region" description="Helical" evidence="7">
    <location>
        <begin position="537"/>
        <end position="564"/>
    </location>
</feature>
<keyword evidence="5" id="KW-0175">Coiled coil</keyword>
<dbReference type="Pfam" id="PF07690">
    <property type="entry name" value="MFS_1"/>
    <property type="match status" value="1"/>
</dbReference>
<dbReference type="GeneID" id="20349430"/>
<dbReference type="AlphaFoldDB" id="J3P632"/>
<dbReference type="EnsemblFungi" id="EJT75134">
    <property type="protein sequence ID" value="EJT75134"/>
    <property type="gene ID" value="GGTG_08972"/>
</dbReference>
<feature type="transmembrane region" description="Helical" evidence="7">
    <location>
        <begin position="426"/>
        <end position="447"/>
    </location>
</feature>
<feature type="transmembrane region" description="Helical" evidence="7">
    <location>
        <begin position="53"/>
        <end position="72"/>
    </location>
</feature>
<accession>J3P632</accession>